<dbReference type="SUPFAM" id="SSF55331">
    <property type="entry name" value="Tautomerase/MIF"/>
    <property type="match status" value="1"/>
</dbReference>
<protein>
    <submittedName>
        <fullName evidence="1">Uncharacterized protein</fullName>
    </submittedName>
</protein>
<keyword evidence="2" id="KW-1185">Reference proteome</keyword>
<evidence type="ECO:0000313" key="1">
    <source>
        <dbReference type="EMBL" id="KAJ6425180.1"/>
    </source>
</evidence>
<proteinExistence type="predicted"/>
<gene>
    <name evidence="1" type="ORF">OIU84_025869</name>
</gene>
<dbReference type="Proteomes" id="UP001162972">
    <property type="component" value="Chromosome 16"/>
</dbReference>
<dbReference type="InterPro" id="IPR014347">
    <property type="entry name" value="Tautomerase/MIF_sf"/>
</dbReference>
<name>A0AAD6KKL1_9ROSI</name>
<organism evidence="1 2">
    <name type="scientific">Salix udensis</name>
    <dbReference type="NCBI Taxonomy" id="889485"/>
    <lineage>
        <taxon>Eukaryota</taxon>
        <taxon>Viridiplantae</taxon>
        <taxon>Streptophyta</taxon>
        <taxon>Embryophyta</taxon>
        <taxon>Tracheophyta</taxon>
        <taxon>Spermatophyta</taxon>
        <taxon>Magnoliopsida</taxon>
        <taxon>eudicotyledons</taxon>
        <taxon>Gunneridae</taxon>
        <taxon>Pentapetalae</taxon>
        <taxon>rosids</taxon>
        <taxon>fabids</taxon>
        <taxon>Malpighiales</taxon>
        <taxon>Salicaceae</taxon>
        <taxon>Saliceae</taxon>
        <taxon>Salix</taxon>
    </lineage>
</organism>
<reference evidence="1 2" key="1">
    <citation type="journal article" date="2023" name="Int. J. Mol. Sci.">
        <title>De Novo Assembly and Annotation of 11 Diverse Shrub Willow (Salix) Genomes Reveals Novel Gene Organization in Sex-Linked Regions.</title>
        <authorList>
            <person name="Hyden B."/>
            <person name="Feng K."/>
            <person name="Yates T.B."/>
            <person name="Jawdy S."/>
            <person name="Cereghino C."/>
            <person name="Smart L.B."/>
            <person name="Muchero W."/>
        </authorList>
    </citation>
    <scope>NUCLEOTIDE SEQUENCE [LARGE SCALE GENOMIC DNA]</scope>
    <source>
        <tissue evidence="1">Shoot tip</tissue>
    </source>
</reference>
<sequence>MPCLYISTNVNLDGVDKDPIFSEATKAVASIIGRPEHVSTLYHPSGLSFPSISSACSCSNSVACECMRILMFFNGDPTLKDGGRTSC</sequence>
<dbReference type="EMBL" id="JAPFFJ010000006">
    <property type="protein sequence ID" value="KAJ6425180.1"/>
    <property type="molecule type" value="Genomic_DNA"/>
</dbReference>
<evidence type="ECO:0000313" key="2">
    <source>
        <dbReference type="Proteomes" id="UP001162972"/>
    </source>
</evidence>
<comment type="caution">
    <text evidence="1">The sequence shown here is derived from an EMBL/GenBank/DDBJ whole genome shotgun (WGS) entry which is preliminary data.</text>
</comment>
<dbReference type="AlphaFoldDB" id="A0AAD6KKL1"/>
<dbReference type="Gene3D" id="3.30.429.10">
    <property type="entry name" value="Macrophage Migration Inhibitory Factor"/>
    <property type="match status" value="1"/>
</dbReference>
<accession>A0AAD6KKL1</accession>